<protein>
    <submittedName>
        <fullName evidence="1">Uncharacterized protein</fullName>
    </submittedName>
</protein>
<accession>A0A6J5LRS7</accession>
<proteinExistence type="predicted"/>
<organism evidence="1">
    <name type="scientific">uncultured Caudovirales phage</name>
    <dbReference type="NCBI Taxonomy" id="2100421"/>
    <lineage>
        <taxon>Viruses</taxon>
        <taxon>Duplodnaviria</taxon>
        <taxon>Heunggongvirae</taxon>
        <taxon>Uroviricota</taxon>
        <taxon>Caudoviricetes</taxon>
        <taxon>Peduoviridae</taxon>
        <taxon>Maltschvirus</taxon>
        <taxon>Maltschvirus maltsch</taxon>
    </lineage>
</organism>
<evidence type="ECO:0000313" key="1">
    <source>
        <dbReference type="EMBL" id="CAB4136881.1"/>
    </source>
</evidence>
<sequence length="138" mass="15052">MTGRRDSHCYAASRTELGALQLELFPDINVRATPALARGAATISQCKHCGTLVCVPGHHVDGTPNTHALGRCPSCAHDAGWLRQSPGVGPFHPRTWDIADVVARCPFCGSEWCDDHPLSWWHTQDRCYACSRVDEASA</sequence>
<name>A0A6J5LRS7_9CAUD</name>
<gene>
    <name evidence="1" type="ORF">UFOVP314_20</name>
</gene>
<reference evidence="1" key="1">
    <citation type="submission" date="2020-04" db="EMBL/GenBank/DDBJ databases">
        <authorList>
            <person name="Chiriac C."/>
            <person name="Salcher M."/>
            <person name="Ghai R."/>
            <person name="Kavagutti S V."/>
        </authorList>
    </citation>
    <scope>NUCLEOTIDE SEQUENCE</scope>
</reference>
<dbReference type="EMBL" id="LR796326">
    <property type="protein sequence ID" value="CAB4136881.1"/>
    <property type="molecule type" value="Genomic_DNA"/>
</dbReference>